<dbReference type="STRING" id="571298.SAMN04488026_1003121"/>
<keyword evidence="3" id="KW-1185">Reference proteome</keyword>
<reference evidence="2 3" key="1">
    <citation type="submission" date="2016-10" db="EMBL/GenBank/DDBJ databases">
        <authorList>
            <person name="de Groot N.N."/>
        </authorList>
    </citation>
    <scope>NUCLEOTIDE SEQUENCE [LARGE SCALE GENOMIC DNA]</scope>
    <source>
        <strain evidence="2 3">DSM 25294</strain>
    </source>
</reference>
<sequence length="126" mass="13920">MKRRVFAAICAILAGNSACAERFYGTLVSPVSGAGLPAAFEIRADGALDYCFQEVETNCYLLPLEMLEAGAFRAWVVNVRTVDGVETRHANIWTWTPIDGGYHGRFEIQIEDGSPELKSEGDFFPR</sequence>
<proteinExistence type="predicted"/>
<dbReference type="AlphaFoldDB" id="A0A1G8KXR9"/>
<keyword evidence="1" id="KW-0732">Signal</keyword>
<gene>
    <name evidence="2" type="ORF">SAMN04488026_1003121</name>
</gene>
<dbReference type="Proteomes" id="UP000199382">
    <property type="component" value="Unassembled WGS sequence"/>
</dbReference>
<dbReference type="EMBL" id="FNEK01000003">
    <property type="protein sequence ID" value="SDI48214.1"/>
    <property type="molecule type" value="Genomic_DNA"/>
</dbReference>
<feature type="chain" id="PRO_5011684030" evidence="1">
    <location>
        <begin position="21"/>
        <end position="126"/>
    </location>
</feature>
<evidence type="ECO:0000313" key="2">
    <source>
        <dbReference type="EMBL" id="SDI48214.1"/>
    </source>
</evidence>
<accession>A0A1G8KXR9</accession>
<name>A0A1G8KXR9_9RHOB</name>
<organism evidence="2 3">
    <name type="scientific">Aliiruegeria lutimaris</name>
    <dbReference type="NCBI Taxonomy" id="571298"/>
    <lineage>
        <taxon>Bacteria</taxon>
        <taxon>Pseudomonadati</taxon>
        <taxon>Pseudomonadota</taxon>
        <taxon>Alphaproteobacteria</taxon>
        <taxon>Rhodobacterales</taxon>
        <taxon>Roseobacteraceae</taxon>
        <taxon>Aliiruegeria</taxon>
    </lineage>
</organism>
<dbReference type="RefSeq" id="WP_093148968.1">
    <property type="nucleotide sequence ID" value="NZ_FNEK01000003.1"/>
</dbReference>
<evidence type="ECO:0000313" key="3">
    <source>
        <dbReference type="Proteomes" id="UP000199382"/>
    </source>
</evidence>
<dbReference type="OrthoDB" id="176168at2"/>
<evidence type="ECO:0000256" key="1">
    <source>
        <dbReference type="SAM" id="SignalP"/>
    </source>
</evidence>
<protein>
    <submittedName>
        <fullName evidence="2">Uncharacterized protein</fullName>
    </submittedName>
</protein>
<feature type="signal peptide" evidence="1">
    <location>
        <begin position="1"/>
        <end position="20"/>
    </location>
</feature>